<evidence type="ECO:0000313" key="2">
    <source>
        <dbReference type="Proteomes" id="UP000077868"/>
    </source>
</evidence>
<name>A0A1A9GJT1_9ACTN</name>
<dbReference type="RefSeq" id="WP_068109161.1">
    <property type="nucleotide sequence ID" value="NZ_CP015079.1"/>
</dbReference>
<keyword evidence="2" id="KW-1185">Reference proteome</keyword>
<proteinExistence type="predicted"/>
<organism evidence="1 2">
    <name type="scientific">Nocardioides dokdonensis FR1436</name>
    <dbReference type="NCBI Taxonomy" id="1300347"/>
    <lineage>
        <taxon>Bacteria</taxon>
        <taxon>Bacillati</taxon>
        <taxon>Actinomycetota</taxon>
        <taxon>Actinomycetes</taxon>
        <taxon>Propionibacteriales</taxon>
        <taxon>Nocardioidaceae</taxon>
        <taxon>Nocardioides</taxon>
    </lineage>
</organism>
<evidence type="ECO:0008006" key="3">
    <source>
        <dbReference type="Google" id="ProtNLM"/>
    </source>
</evidence>
<dbReference type="PATRIC" id="fig|1300347.3.peg.2119"/>
<reference evidence="1 2" key="1">
    <citation type="submission" date="2016-03" db="EMBL/GenBank/DDBJ databases">
        <title>Complete genome sequence of a soil Actinobacterium, Nocardioides dokdonensis FR1436.</title>
        <authorList>
            <person name="Kwon S.-K."/>
            <person name="Kim K."/>
            <person name="Kim J.F."/>
        </authorList>
    </citation>
    <scope>NUCLEOTIDE SEQUENCE [LARGE SCALE GENOMIC DNA]</scope>
    <source>
        <strain evidence="1 2">FR1436</strain>
    </source>
</reference>
<dbReference type="EMBL" id="CP015079">
    <property type="protein sequence ID" value="ANH38549.1"/>
    <property type="molecule type" value="Genomic_DNA"/>
</dbReference>
<dbReference type="Gene3D" id="3.40.50.12500">
    <property type="match status" value="1"/>
</dbReference>
<gene>
    <name evidence="1" type="ORF">I601_2124</name>
</gene>
<evidence type="ECO:0000313" key="1">
    <source>
        <dbReference type="EMBL" id="ANH38549.1"/>
    </source>
</evidence>
<accession>A0A1A9GJT1</accession>
<dbReference type="InterPro" id="IPR053714">
    <property type="entry name" value="Iso_Racemase_Enz_sf"/>
</dbReference>
<dbReference type="AlphaFoldDB" id="A0A1A9GJT1"/>
<protein>
    <recommendedName>
        <fullName evidence="3">Hydantoin racemase</fullName>
    </recommendedName>
</protein>
<dbReference type="OrthoDB" id="3784929at2"/>
<dbReference type="KEGG" id="ndk:I601_2124"/>
<dbReference type="Proteomes" id="UP000077868">
    <property type="component" value="Chromosome"/>
</dbReference>
<sequence>MHLLAITPIHLDEDEIARRQARYDRLVPAGVTVRLEDLGAGSEIPRALETAADVSASEAAVHARFADADLAGVDAFLPDCVLDPAVDHPVALPRPVFGIGRLCAGFLAGLGGRMGAVARNSAIADELDRKLASYGLAPVLPTAVLDLSVEDIADDAVWASAVRRTVDHLPVDHVFNACSAVEVGAPDGGPLLVDPTRVALQLVAMRQALASAEAGGPR</sequence>
<dbReference type="STRING" id="1300347.I601_2124"/>